<dbReference type="PANTHER" id="PTHR46832">
    <property type="entry name" value="5'-METHYLTHIOADENOSINE/S-ADENOSYLHOMOCYSTEINE NUCLEOSIDASE"/>
    <property type="match status" value="1"/>
</dbReference>
<name>A0ABT5D684_9BACT</name>
<accession>A0ABT5D684</accession>
<evidence type="ECO:0000259" key="2">
    <source>
        <dbReference type="Pfam" id="PF01048"/>
    </source>
</evidence>
<feature type="compositionally biased region" description="Polar residues" evidence="1">
    <location>
        <begin position="383"/>
        <end position="399"/>
    </location>
</feature>
<evidence type="ECO:0000313" key="4">
    <source>
        <dbReference type="Proteomes" id="UP001221838"/>
    </source>
</evidence>
<proteinExistence type="predicted"/>
<protein>
    <recommendedName>
        <fullName evidence="2">Nucleoside phosphorylase domain-containing protein</fullName>
    </recommendedName>
</protein>
<dbReference type="Proteomes" id="UP001221838">
    <property type="component" value="Unassembled WGS sequence"/>
</dbReference>
<keyword evidence="4" id="KW-1185">Reference proteome</keyword>
<dbReference type="InterPro" id="IPR035994">
    <property type="entry name" value="Nucleoside_phosphorylase_sf"/>
</dbReference>
<feature type="region of interest" description="Disordered" evidence="1">
    <location>
        <begin position="379"/>
        <end position="405"/>
    </location>
</feature>
<dbReference type="SUPFAM" id="SSF53167">
    <property type="entry name" value="Purine and uridine phosphorylases"/>
    <property type="match status" value="1"/>
</dbReference>
<gene>
    <name evidence="3" type="ORF">POL68_11815</name>
</gene>
<dbReference type="Gene3D" id="3.40.50.1580">
    <property type="entry name" value="Nucleoside phosphorylase domain"/>
    <property type="match status" value="1"/>
</dbReference>
<dbReference type="Pfam" id="PF01048">
    <property type="entry name" value="PNP_UDP_1"/>
    <property type="match status" value="1"/>
</dbReference>
<feature type="domain" description="Nucleoside phosphorylase" evidence="2">
    <location>
        <begin position="13"/>
        <end position="251"/>
    </location>
</feature>
<feature type="compositionally biased region" description="Polar residues" evidence="1">
    <location>
        <begin position="308"/>
        <end position="330"/>
    </location>
</feature>
<organism evidence="3 4">
    <name type="scientific">Stigmatella ashevillensis</name>
    <dbReference type="NCBI Taxonomy" id="2995309"/>
    <lineage>
        <taxon>Bacteria</taxon>
        <taxon>Pseudomonadati</taxon>
        <taxon>Myxococcota</taxon>
        <taxon>Myxococcia</taxon>
        <taxon>Myxococcales</taxon>
        <taxon>Cystobacterineae</taxon>
        <taxon>Archangiaceae</taxon>
        <taxon>Stigmatella</taxon>
    </lineage>
</organism>
<dbReference type="RefSeq" id="WP_272137447.1">
    <property type="nucleotide sequence ID" value="NZ_JAQNDM010000002.1"/>
</dbReference>
<reference evidence="3 4" key="1">
    <citation type="submission" date="2022-11" db="EMBL/GenBank/DDBJ databases">
        <title>Minimal conservation of predation-associated metabolite biosynthetic gene clusters underscores biosynthetic potential of Myxococcota including descriptions for ten novel species: Archangium lansinium sp. nov., Myxococcus landrumus sp. nov., Nannocystis bai.</title>
        <authorList>
            <person name="Ahearne A."/>
            <person name="Stevens C."/>
            <person name="Dowd S."/>
        </authorList>
    </citation>
    <scope>NUCLEOTIDE SEQUENCE [LARGE SCALE GENOMIC DNA]</scope>
    <source>
        <strain evidence="3 4">NCWAL01</strain>
    </source>
</reference>
<evidence type="ECO:0000313" key="3">
    <source>
        <dbReference type="EMBL" id="MDC0709151.1"/>
    </source>
</evidence>
<comment type="caution">
    <text evidence="3">The sequence shown here is derived from an EMBL/GenBank/DDBJ whole genome shotgun (WGS) entry which is preliminary data.</text>
</comment>
<dbReference type="PANTHER" id="PTHR46832:SF1">
    <property type="entry name" value="5'-METHYLTHIOADENOSINE_S-ADENOSYLHOMOCYSTEINE NUCLEOSIDASE"/>
    <property type="match status" value="1"/>
</dbReference>
<dbReference type="InterPro" id="IPR000845">
    <property type="entry name" value="Nucleoside_phosphorylase_d"/>
</dbReference>
<sequence>MPPPSTTLSPDFCIITALEQERDAVLSKLPGHRKLDRDGTDTHTYFEAQVPTRRSDGAIYRVLVTCLSGMGPIKGANKANAVIRQWAPRHVLLVGIAGGVEGEVELGDILIASDIADYTLGKERNHELRELRWKVYQVDSNLLDASNNFATGWEDLLVCQRPGAGSPKRRIGLLASGGDVIDSAGVIVRYRADYSKLIGVEMEGSGIAAALHEEITRPPFLMIRSVSDFANGANNARVKEKWREYACHAAAAYAIGLLRDGPVTANTRHSPESLPITTPPRPAQPKASQAFSSKADEPAALPSDKALTPSQDQSPISLQPTPAKAPNTSRLAGPGRILISAVALLSAIGWLSLPQTSSEGPKERRKSLLLTLLDALSAPSDRAPTSNLTPPAVTSSQEGTPGLRRRHGVRALQTTENGQALGAVPGGVFGYVAPQGFTSLPRAKILQTASAGAIEVHKLKGGSIMLAGYAGEADARALEQGRPFRFLLLPTATAQAQTGVAVPSEWVRSLNVQGTVGEVWLEFSVPTLPHPR</sequence>
<evidence type="ECO:0000256" key="1">
    <source>
        <dbReference type="SAM" id="MobiDB-lite"/>
    </source>
</evidence>
<dbReference type="EMBL" id="JAQNDM010000002">
    <property type="protein sequence ID" value="MDC0709151.1"/>
    <property type="molecule type" value="Genomic_DNA"/>
</dbReference>
<feature type="region of interest" description="Disordered" evidence="1">
    <location>
        <begin position="264"/>
        <end position="331"/>
    </location>
</feature>